<dbReference type="Proteomes" id="UP001370758">
    <property type="component" value="Unassembled WGS sequence"/>
</dbReference>
<dbReference type="AlphaFoldDB" id="A0AAV9WK69"/>
<keyword evidence="1" id="KW-0812">Transmembrane</keyword>
<accession>A0AAV9WK69</accession>
<keyword evidence="3" id="KW-1185">Reference proteome</keyword>
<keyword evidence="1" id="KW-0472">Membrane</keyword>
<proteinExistence type="predicted"/>
<name>A0AAV9WK69_9PEZI</name>
<evidence type="ECO:0000313" key="3">
    <source>
        <dbReference type="Proteomes" id="UP001370758"/>
    </source>
</evidence>
<sequence length="134" mass="13604">MSPFGKGGLNSYAYCLNDPINRVDPTGHFSFLGITVTGRDLVVMGVGAAVGIMVGAVTCGAGLPLVLFSSVLAAEASDVATGMFYDALIDKKGPTLQSIRQDAIVGALSGLGGELAGRALGFTVKALRWGGRAV</sequence>
<feature type="transmembrane region" description="Helical" evidence="1">
    <location>
        <begin position="41"/>
        <end position="68"/>
    </location>
</feature>
<dbReference type="Gene3D" id="2.180.10.10">
    <property type="entry name" value="RHS repeat-associated core"/>
    <property type="match status" value="1"/>
</dbReference>
<keyword evidence="1" id="KW-1133">Transmembrane helix</keyword>
<reference evidence="2 3" key="1">
    <citation type="submission" date="2023-08" db="EMBL/GenBank/DDBJ databases">
        <authorList>
            <person name="Palmer J.M."/>
        </authorList>
    </citation>
    <scope>NUCLEOTIDE SEQUENCE [LARGE SCALE GENOMIC DNA]</scope>
    <source>
        <strain evidence="2 3">TWF481</strain>
    </source>
</reference>
<evidence type="ECO:0008006" key="4">
    <source>
        <dbReference type="Google" id="ProtNLM"/>
    </source>
</evidence>
<evidence type="ECO:0000256" key="1">
    <source>
        <dbReference type="SAM" id="Phobius"/>
    </source>
</evidence>
<organism evidence="2 3">
    <name type="scientific">Arthrobotrys musiformis</name>
    <dbReference type="NCBI Taxonomy" id="47236"/>
    <lineage>
        <taxon>Eukaryota</taxon>
        <taxon>Fungi</taxon>
        <taxon>Dikarya</taxon>
        <taxon>Ascomycota</taxon>
        <taxon>Pezizomycotina</taxon>
        <taxon>Orbiliomycetes</taxon>
        <taxon>Orbiliales</taxon>
        <taxon>Orbiliaceae</taxon>
        <taxon>Arthrobotrys</taxon>
    </lineage>
</organism>
<protein>
    <recommendedName>
        <fullName evidence="4">RHS repeat-associated core domain-containing protein</fullName>
    </recommendedName>
</protein>
<gene>
    <name evidence="2" type="ORF">TWF481_003967</name>
</gene>
<dbReference type="EMBL" id="JAVHJL010000002">
    <property type="protein sequence ID" value="KAK6509207.1"/>
    <property type="molecule type" value="Genomic_DNA"/>
</dbReference>
<comment type="caution">
    <text evidence="2">The sequence shown here is derived from an EMBL/GenBank/DDBJ whole genome shotgun (WGS) entry which is preliminary data.</text>
</comment>
<evidence type="ECO:0000313" key="2">
    <source>
        <dbReference type="EMBL" id="KAK6509207.1"/>
    </source>
</evidence>